<proteinExistence type="predicted"/>
<accession>I4ECP9</accession>
<reference evidence="2 3" key="1">
    <citation type="journal article" date="2012" name="ISME J.">
        <title>Nitrification expanded: discovery, physiology and genomics of a nitrite-oxidizing bacterium from the phylum Chloroflexi.</title>
        <authorList>
            <person name="Sorokin D.Y."/>
            <person name="Lucker S."/>
            <person name="Vejmelkova D."/>
            <person name="Kostrikina N.A."/>
            <person name="Kleerebezem R."/>
            <person name="Rijpstra W.I."/>
            <person name="Damste J.S."/>
            <person name="Le Paslier D."/>
            <person name="Muyzer G."/>
            <person name="Wagner M."/>
            <person name="van Loosdrecht M.C."/>
            <person name="Daims H."/>
        </authorList>
    </citation>
    <scope>NUCLEOTIDE SEQUENCE [LARGE SCALE GENOMIC DNA]</scope>
    <source>
        <strain evidence="3">none</strain>
    </source>
</reference>
<keyword evidence="3" id="KW-1185">Reference proteome</keyword>
<evidence type="ECO:0000313" key="2">
    <source>
        <dbReference type="EMBL" id="CCF82461.1"/>
    </source>
</evidence>
<dbReference type="EMBL" id="CAGS01000020">
    <property type="protein sequence ID" value="CCF82461.1"/>
    <property type="molecule type" value="Genomic_DNA"/>
</dbReference>
<feature type="region of interest" description="Disordered" evidence="1">
    <location>
        <begin position="22"/>
        <end position="47"/>
    </location>
</feature>
<gene>
    <name evidence="2" type="ORF">NITHO_1160008</name>
</gene>
<sequence length="130" mass="14266">MRRSPELSSCSWSRAIRRSAMDWSRGERFGSTQIPASPPRGMAGAADDFLPAATDVGDRSTTAGRVREPAPKVAITPAIDDSTVKTNARLVSLEPGIKPPRCVYGQDTGQREYAQEGERVKQFRSKVWSE</sequence>
<dbReference type="Proteomes" id="UP000004221">
    <property type="component" value="Unassembled WGS sequence"/>
</dbReference>
<dbReference type="AlphaFoldDB" id="I4ECP9"/>
<evidence type="ECO:0000313" key="3">
    <source>
        <dbReference type="Proteomes" id="UP000004221"/>
    </source>
</evidence>
<protein>
    <submittedName>
        <fullName evidence="2">Uncharacterized protein</fullName>
    </submittedName>
</protein>
<comment type="caution">
    <text evidence="2">The sequence shown here is derived from an EMBL/GenBank/DDBJ whole genome shotgun (WGS) entry which is preliminary data.</text>
</comment>
<organism evidence="2 3">
    <name type="scientific">Nitrolancea hollandica Lb</name>
    <dbReference type="NCBI Taxonomy" id="1129897"/>
    <lineage>
        <taxon>Bacteria</taxon>
        <taxon>Pseudomonadati</taxon>
        <taxon>Thermomicrobiota</taxon>
        <taxon>Thermomicrobia</taxon>
        <taxon>Sphaerobacterales</taxon>
        <taxon>Sphaerobacterineae</taxon>
        <taxon>Sphaerobacteraceae</taxon>
        <taxon>Nitrolancea</taxon>
    </lineage>
</organism>
<name>I4ECP9_9BACT</name>
<evidence type="ECO:0000256" key="1">
    <source>
        <dbReference type="SAM" id="MobiDB-lite"/>
    </source>
</evidence>